<dbReference type="EMBL" id="BART01006376">
    <property type="protein sequence ID" value="GAG62395.1"/>
    <property type="molecule type" value="Genomic_DNA"/>
</dbReference>
<reference evidence="1" key="1">
    <citation type="journal article" date="2014" name="Front. Microbiol.">
        <title>High frequency of phylogenetically diverse reductive dehalogenase-homologous genes in deep subseafloor sedimentary metagenomes.</title>
        <authorList>
            <person name="Kawai M."/>
            <person name="Futagami T."/>
            <person name="Toyoda A."/>
            <person name="Takaki Y."/>
            <person name="Nishi S."/>
            <person name="Hori S."/>
            <person name="Arai W."/>
            <person name="Tsubouchi T."/>
            <person name="Morono Y."/>
            <person name="Uchiyama I."/>
            <person name="Ito T."/>
            <person name="Fujiyama A."/>
            <person name="Inagaki F."/>
            <person name="Takami H."/>
        </authorList>
    </citation>
    <scope>NUCLEOTIDE SEQUENCE</scope>
    <source>
        <strain evidence="1">Expedition CK06-06</strain>
    </source>
</reference>
<proteinExistence type="predicted"/>
<evidence type="ECO:0000313" key="1">
    <source>
        <dbReference type="EMBL" id="GAG62395.1"/>
    </source>
</evidence>
<name>X0Z0C2_9ZZZZ</name>
<comment type="caution">
    <text evidence="1">The sequence shown here is derived from an EMBL/GenBank/DDBJ whole genome shotgun (WGS) entry which is preliminary data.</text>
</comment>
<protein>
    <submittedName>
        <fullName evidence="1">Uncharacterized protein</fullName>
    </submittedName>
</protein>
<organism evidence="1">
    <name type="scientific">marine sediment metagenome</name>
    <dbReference type="NCBI Taxonomy" id="412755"/>
    <lineage>
        <taxon>unclassified sequences</taxon>
        <taxon>metagenomes</taxon>
        <taxon>ecological metagenomes</taxon>
    </lineage>
</organism>
<dbReference type="AlphaFoldDB" id="X0Z0C2"/>
<sequence>MKIYRISQSIIQAYHGTVAPFDKFDKNFSTQGGFWFSEDINKIKNQESGAVSSKYIVSVNLLVDKTVGWEEYDRYFLQQIEDDGFDSINLDDNWIIFDPNRIKIKEWYRIKRWTPQVFGSCRN</sequence>
<accession>X0Z0C2</accession>
<gene>
    <name evidence="1" type="ORF">S01H4_14535</name>
</gene>